<dbReference type="Pfam" id="PF05354">
    <property type="entry name" value="Phage_attach"/>
    <property type="match status" value="1"/>
</dbReference>
<dbReference type="EMBL" id="JAWLIP010000003">
    <property type="protein sequence ID" value="MDV6226291.1"/>
    <property type="molecule type" value="Genomic_DNA"/>
</dbReference>
<evidence type="ECO:0000313" key="1">
    <source>
        <dbReference type="EMBL" id="MDV6226291.1"/>
    </source>
</evidence>
<dbReference type="Gene3D" id="2.40.10.180">
    <property type="entry name" value="Phage tail proteins"/>
    <property type="match status" value="1"/>
</dbReference>
<dbReference type="Proteomes" id="UP001185659">
    <property type="component" value="Unassembled WGS sequence"/>
</dbReference>
<gene>
    <name evidence="1" type="ORF">R2G56_08335</name>
</gene>
<evidence type="ECO:0000313" key="2">
    <source>
        <dbReference type="Proteomes" id="UP001185659"/>
    </source>
</evidence>
<evidence type="ECO:0008006" key="3">
    <source>
        <dbReference type="Google" id="ProtNLM"/>
    </source>
</evidence>
<proteinExistence type="predicted"/>
<reference evidence="1 2" key="1">
    <citation type="submission" date="2023-10" db="EMBL/GenBank/DDBJ databases">
        <authorList>
            <person name="Venkata Ramana C."/>
            <person name="Sasikala C."/>
            <person name="Dhurka M."/>
        </authorList>
    </citation>
    <scope>NUCLEOTIDE SEQUENCE [LARGE SCALE GENOMIC DNA]</scope>
    <source>
        <strain evidence="1 2">KCTC 32151</strain>
    </source>
</reference>
<keyword evidence="2" id="KW-1185">Reference proteome</keyword>
<dbReference type="RefSeq" id="WP_317560980.1">
    <property type="nucleotide sequence ID" value="NZ_JAWLIP010000003.1"/>
</dbReference>
<dbReference type="InterPro" id="IPR053734">
    <property type="entry name" value="Phage_Head-Tail_Connect_sf"/>
</dbReference>
<organism evidence="1 2">
    <name type="scientific">Nitratireductor aquimarinus</name>
    <dbReference type="NCBI Taxonomy" id="889300"/>
    <lineage>
        <taxon>Bacteria</taxon>
        <taxon>Pseudomonadati</taxon>
        <taxon>Pseudomonadota</taxon>
        <taxon>Alphaproteobacteria</taxon>
        <taxon>Hyphomicrobiales</taxon>
        <taxon>Phyllobacteriaceae</taxon>
        <taxon>Nitratireductor</taxon>
    </lineage>
</organism>
<sequence>MTIPAHPVFAEMPDAFLDAFGETGELTIGGNPLPQPVRAIVRGPFGGVVDGGGYGEPGVNGMSPRASFAEVDVPGLSDGDRFTFMGVTWIIHEPLPDGRGMVRCELERV</sequence>
<name>A0ABU4AJ64_9HYPH</name>
<comment type="caution">
    <text evidence="1">The sequence shown here is derived from an EMBL/GenBank/DDBJ whole genome shotgun (WGS) entry which is preliminary data.</text>
</comment>
<accession>A0ABU4AJ64</accession>
<dbReference type="InterPro" id="IPR008018">
    <property type="entry name" value="Phage_tail_attach_FII"/>
</dbReference>
<protein>
    <recommendedName>
        <fullName evidence="3">Head-to-tail stopper</fullName>
    </recommendedName>
</protein>